<keyword evidence="6 8" id="KW-0472">Membrane</keyword>
<keyword evidence="9" id="KW-0732">Signal</keyword>
<reference evidence="11 12" key="1">
    <citation type="submission" date="2020-01" db="EMBL/GenBank/DDBJ databases">
        <title>Genomes of bacteria type strains.</title>
        <authorList>
            <person name="Chen J."/>
            <person name="Zhu S."/>
            <person name="Chen J."/>
        </authorList>
    </citation>
    <scope>NUCLEOTIDE SEQUENCE [LARGE SCALE GENOMIC DNA]</scope>
    <source>
        <strain evidence="11 12">KCTC 52919</strain>
    </source>
</reference>
<evidence type="ECO:0000256" key="3">
    <source>
        <dbReference type="ARBA" id="ARBA00022692"/>
    </source>
</evidence>
<feature type="signal peptide" evidence="9">
    <location>
        <begin position="1"/>
        <end position="26"/>
    </location>
</feature>
<evidence type="ECO:0000313" key="11">
    <source>
        <dbReference type="EMBL" id="NDV85682.1"/>
    </source>
</evidence>
<comment type="caution">
    <text evidence="11">The sequence shown here is derived from an EMBL/GenBank/DDBJ whole genome shotgun (WGS) entry which is preliminary data.</text>
</comment>
<feature type="transmembrane region" description="Helical" evidence="8">
    <location>
        <begin position="132"/>
        <end position="153"/>
    </location>
</feature>
<evidence type="ECO:0000259" key="10">
    <source>
        <dbReference type="Pfam" id="PF07885"/>
    </source>
</evidence>
<keyword evidence="12" id="KW-1185">Reference proteome</keyword>
<accession>A0A6L9MDP1</accession>
<evidence type="ECO:0000256" key="8">
    <source>
        <dbReference type="SAM" id="Phobius"/>
    </source>
</evidence>
<keyword evidence="5" id="KW-0406">Ion transport</keyword>
<dbReference type="InterPro" id="IPR028325">
    <property type="entry name" value="VG_K_chnl"/>
</dbReference>
<dbReference type="PANTHER" id="PTHR11537">
    <property type="entry name" value="VOLTAGE-GATED POTASSIUM CHANNEL"/>
    <property type="match status" value="1"/>
</dbReference>
<keyword evidence="2" id="KW-0813">Transport</keyword>
<dbReference type="InterPro" id="IPR013099">
    <property type="entry name" value="K_chnl_dom"/>
</dbReference>
<feature type="domain" description="Potassium channel" evidence="10">
    <location>
        <begin position="140"/>
        <end position="222"/>
    </location>
</feature>
<dbReference type="Proteomes" id="UP000476332">
    <property type="component" value="Unassembled WGS sequence"/>
</dbReference>
<protein>
    <recommendedName>
        <fullName evidence="10">Potassium channel domain-containing protein</fullName>
    </recommendedName>
</protein>
<dbReference type="GO" id="GO:0005251">
    <property type="term" value="F:delayed rectifier potassium channel activity"/>
    <property type="evidence" value="ECO:0007669"/>
    <property type="project" value="TreeGrafter"/>
</dbReference>
<keyword evidence="7" id="KW-0407">Ion channel</keyword>
<evidence type="ECO:0000256" key="2">
    <source>
        <dbReference type="ARBA" id="ARBA00022448"/>
    </source>
</evidence>
<evidence type="ECO:0000256" key="1">
    <source>
        <dbReference type="ARBA" id="ARBA00004141"/>
    </source>
</evidence>
<dbReference type="SUPFAM" id="SSF53850">
    <property type="entry name" value="Periplasmic binding protein-like II"/>
    <property type="match status" value="1"/>
</dbReference>
<organism evidence="11 12">
    <name type="scientific">Aurantimonas aggregata</name>
    <dbReference type="NCBI Taxonomy" id="2047720"/>
    <lineage>
        <taxon>Bacteria</taxon>
        <taxon>Pseudomonadati</taxon>
        <taxon>Pseudomonadota</taxon>
        <taxon>Alphaproteobacteria</taxon>
        <taxon>Hyphomicrobiales</taxon>
        <taxon>Aurantimonadaceae</taxon>
        <taxon>Aurantimonas</taxon>
    </lineage>
</organism>
<gene>
    <name evidence="11" type="ORF">GTW51_03100</name>
</gene>
<keyword evidence="4 8" id="KW-1133">Transmembrane helix</keyword>
<evidence type="ECO:0000256" key="5">
    <source>
        <dbReference type="ARBA" id="ARBA00023065"/>
    </source>
</evidence>
<feature type="chain" id="PRO_5027015827" description="Potassium channel domain-containing protein" evidence="9">
    <location>
        <begin position="27"/>
        <end position="340"/>
    </location>
</feature>
<evidence type="ECO:0000313" key="12">
    <source>
        <dbReference type="Proteomes" id="UP000476332"/>
    </source>
</evidence>
<feature type="transmembrane region" description="Helical" evidence="8">
    <location>
        <begin position="202"/>
        <end position="220"/>
    </location>
</feature>
<evidence type="ECO:0000256" key="9">
    <source>
        <dbReference type="SAM" id="SignalP"/>
    </source>
</evidence>
<evidence type="ECO:0000256" key="7">
    <source>
        <dbReference type="ARBA" id="ARBA00023303"/>
    </source>
</evidence>
<proteinExistence type="predicted"/>
<dbReference type="PANTHER" id="PTHR11537:SF252">
    <property type="entry name" value="POTASSIUM VOLTAGE-GATED CHANNEL PROTEIN SHAW"/>
    <property type="match status" value="1"/>
</dbReference>
<name>A0A6L9MDP1_9HYPH</name>
<sequence>MPRFLRFLAGLAFLAAFSLPGPSATAQEVGVVEIAPYATQDGDGNWSGPAVDLFREAADAAGLYYRLVAAGSQPEIGSMQAVFPVYAEPQVSDTVRRSLPFHVDPIGLIGAPGTSSASGFVEGLAGLFNLGFLKVVGMLSVLLLVVGTIFWLVEKSGNGDLAARESSIKGIGDGFWWAGVTATTIGYGDLVPKTLGGRAVAMIWMLFSMALTAILTAYLVSLTGQKGSGPSLEDAIADQRVGFVADGAVPESDLKAARTLTSFDSLDRAMTALEADEIDRIAYPYQAARSAAGEKSVQRFAGTVAMPLFHVGSERLRIEIDRIILSPEWQRRMEDQFSSR</sequence>
<dbReference type="GO" id="GO:0008076">
    <property type="term" value="C:voltage-gated potassium channel complex"/>
    <property type="evidence" value="ECO:0007669"/>
    <property type="project" value="InterPro"/>
</dbReference>
<keyword evidence="3 8" id="KW-0812">Transmembrane</keyword>
<dbReference type="SUPFAM" id="SSF81324">
    <property type="entry name" value="Voltage-gated potassium channels"/>
    <property type="match status" value="1"/>
</dbReference>
<dbReference type="Pfam" id="PF07885">
    <property type="entry name" value="Ion_trans_2"/>
    <property type="match status" value="1"/>
</dbReference>
<dbReference type="RefSeq" id="WP_163042386.1">
    <property type="nucleotide sequence ID" value="NZ_JAAAMJ010000001.1"/>
</dbReference>
<dbReference type="Gene3D" id="1.10.287.70">
    <property type="match status" value="1"/>
</dbReference>
<dbReference type="AlphaFoldDB" id="A0A6L9MDP1"/>
<dbReference type="GO" id="GO:0001508">
    <property type="term" value="P:action potential"/>
    <property type="evidence" value="ECO:0007669"/>
    <property type="project" value="TreeGrafter"/>
</dbReference>
<evidence type="ECO:0000256" key="4">
    <source>
        <dbReference type="ARBA" id="ARBA00022989"/>
    </source>
</evidence>
<evidence type="ECO:0000256" key="6">
    <source>
        <dbReference type="ARBA" id="ARBA00023136"/>
    </source>
</evidence>
<comment type="subcellular location">
    <subcellularLocation>
        <location evidence="1">Membrane</location>
        <topology evidence="1">Multi-pass membrane protein</topology>
    </subcellularLocation>
</comment>
<dbReference type="EMBL" id="JAAAMJ010000001">
    <property type="protein sequence ID" value="NDV85682.1"/>
    <property type="molecule type" value="Genomic_DNA"/>
</dbReference>